<proteinExistence type="predicted"/>
<evidence type="ECO:0008006" key="5">
    <source>
        <dbReference type="Google" id="ProtNLM"/>
    </source>
</evidence>
<dbReference type="Pfam" id="PF25568">
    <property type="entry name" value="AAA_lid_At3g28540"/>
    <property type="match status" value="1"/>
</dbReference>
<dbReference type="EMBL" id="JAYMYS010000008">
    <property type="protein sequence ID" value="KAK7383386.1"/>
    <property type="molecule type" value="Genomic_DNA"/>
</dbReference>
<evidence type="ECO:0000313" key="3">
    <source>
        <dbReference type="EMBL" id="KAK7383386.1"/>
    </source>
</evidence>
<evidence type="ECO:0000259" key="2">
    <source>
        <dbReference type="Pfam" id="PF25568"/>
    </source>
</evidence>
<protein>
    <recommendedName>
        <fullName evidence="5">ATPase AAA-type core domain-containing protein</fullName>
    </recommendedName>
</protein>
<comment type="caution">
    <text evidence="3">The sequence shown here is derived from an EMBL/GenBank/DDBJ whole genome shotgun (WGS) entry which is preliminary data.</text>
</comment>
<dbReference type="InterPro" id="IPR003959">
    <property type="entry name" value="ATPase_AAA_core"/>
</dbReference>
<reference evidence="3 4" key="1">
    <citation type="submission" date="2024-01" db="EMBL/GenBank/DDBJ databases">
        <title>The genomes of 5 underutilized Papilionoideae crops provide insights into root nodulation and disease resistanc.</title>
        <authorList>
            <person name="Jiang F."/>
        </authorList>
    </citation>
    <scope>NUCLEOTIDE SEQUENCE [LARGE SCALE GENOMIC DNA]</scope>
    <source>
        <strain evidence="3">DUOXIRENSHENG_FW03</strain>
        <tissue evidence="3">Leaves</tissue>
    </source>
</reference>
<name>A0AAN9X2G4_PSOTE</name>
<gene>
    <name evidence="3" type="ORF">VNO78_29065</name>
</gene>
<dbReference type="SUPFAM" id="SSF52540">
    <property type="entry name" value="P-loop containing nucleoside triphosphate hydrolases"/>
    <property type="match status" value="1"/>
</dbReference>
<feature type="domain" description="AAA+ ATPase At3g28540-like C-terminal" evidence="2">
    <location>
        <begin position="146"/>
        <end position="205"/>
    </location>
</feature>
<dbReference type="GO" id="GO:0016887">
    <property type="term" value="F:ATP hydrolysis activity"/>
    <property type="evidence" value="ECO:0007669"/>
    <property type="project" value="InterPro"/>
</dbReference>
<keyword evidence="4" id="KW-1185">Reference proteome</keyword>
<evidence type="ECO:0000313" key="4">
    <source>
        <dbReference type="Proteomes" id="UP001386955"/>
    </source>
</evidence>
<dbReference type="InterPro" id="IPR027417">
    <property type="entry name" value="P-loop_NTPase"/>
</dbReference>
<organism evidence="3 4">
    <name type="scientific">Psophocarpus tetragonolobus</name>
    <name type="common">Winged bean</name>
    <name type="synonym">Dolichos tetragonolobus</name>
    <dbReference type="NCBI Taxonomy" id="3891"/>
    <lineage>
        <taxon>Eukaryota</taxon>
        <taxon>Viridiplantae</taxon>
        <taxon>Streptophyta</taxon>
        <taxon>Embryophyta</taxon>
        <taxon>Tracheophyta</taxon>
        <taxon>Spermatophyta</taxon>
        <taxon>Magnoliopsida</taxon>
        <taxon>eudicotyledons</taxon>
        <taxon>Gunneridae</taxon>
        <taxon>Pentapetalae</taxon>
        <taxon>rosids</taxon>
        <taxon>fabids</taxon>
        <taxon>Fabales</taxon>
        <taxon>Fabaceae</taxon>
        <taxon>Papilionoideae</taxon>
        <taxon>50 kb inversion clade</taxon>
        <taxon>NPAAA clade</taxon>
        <taxon>indigoferoid/millettioid clade</taxon>
        <taxon>Phaseoleae</taxon>
        <taxon>Psophocarpus</taxon>
    </lineage>
</organism>
<accession>A0AAN9X2G4</accession>
<dbReference type="AlphaFoldDB" id="A0AAN9X2G4"/>
<feature type="domain" description="ATPase AAA-type core" evidence="1">
    <location>
        <begin position="83"/>
        <end position="119"/>
    </location>
</feature>
<evidence type="ECO:0000259" key="1">
    <source>
        <dbReference type="Pfam" id="PF00004"/>
    </source>
</evidence>
<dbReference type="Proteomes" id="UP001386955">
    <property type="component" value="Unassembled WGS sequence"/>
</dbReference>
<sequence>MTKYIPHVLSTYQNIKASKRTIKIHYMGSSKCIWQKRELTHPASFNTLALDQEQKQAIIDDLDRFLSRKELYKKVGKPWKRDYLLYGTPGTGKSTLIAAMANHLKFDVYDLELSSVCSNLDLVRALRDTLLLRLDMHIHLSFLKGKAFRILASNYLSIEVYHPLFEQIEGLLEKIQVTHVVVAEQLIRNDYSGFALEELVKFLKEIWTMKGIFRFMNGNATQLV</sequence>
<dbReference type="InterPro" id="IPR058017">
    <property type="entry name" value="At3g28540-like_C"/>
</dbReference>
<dbReference type="Gene3D" id="6.10.280.40">
    <property type="match status" value="1"/>
</dbReference>
<dbReference type="Pfam" id="PF00004">
    <property type="entry name" value="AAA"/>
    <property type="match status" value="1"/>
</dbReference>
<dbReference type="InterPro" id="IPR050747">
    <property type="entry name" value="Mitochondrial_chaperone_BCS1"/>
</dbReference>
<dbReference type="Gene3D" id="3.40.50.300">
    <property type="entry name" value="P-loop containing nucleotide triphosphate hydrolases"/>
    <property type="match status" value="1"/>
</dbReference>
<dbReference type="PANTHER" id="PTHR23070">
    <property type="entry name" value="BCS1 AAA-TYPE ATPASE"/>
    <property type="match status" value="1"/>
</dbReference>
<dbReference type="GO" id="GO:0005524">
    <property type="term" value="F:ATP binding"/>
    <property type="evidence" value="ECO:0007669"/>
    <property type="project" value="InterPro"/>
</dbReference>